<evidence type="ECO:0008006" key="4">
    <source>
        <dbReference type="Google" id="ProtNLM"/>
    </source>
</evidence>
<evidence type="ECO:0000256" key="1">
    <source>
        <dbReference type="SAM" id="Phobius"/>
    </source>
</evidence>
<sequence length="115" mass="12154">MSHEPRVASAFRVSPSVVEAARLRRRGRIWAGLIAPAIGLAGLLALFSEDVWDCVISKRGCGSTSGFLCLASLVIALAAVVTVQTTSRPTVRRAAFRTQLGAEAAFLVLVLVTFG</sequence>
<proteinExistence type="predicted"/>
<protein>
    <recommendedName>
        <fullName evidence="4">Integral membrane protein</fullName>
    </recommendedName>
</protein>
<evidence type="ECO:0000313" key="2">
    <source>
        <dbReference type="EMBL" id="MEU7069523.1"/>
    </source>
</evidence>
<keyword evidence="1" id="KW-1133">Transmembrane helix</keyword>
<feature type="transmembrane region" description="Helical" evidence="1">
    <location>
        <begin position="29"/>
        <end position="48"/>
    </location>
</feature>
<dbReference type="EMBL" id="JBEZAE010000002">
    <property type="protein sequence ID" value="MEU7069523.1"/>
    <property type="molecule type" value="Genomic_DNA"/>
</dbReference>
<organism evidence="2 3">
    <name type="scientific">Streptomyces narbonensis</name>
    <dbReference type="NCBI Taxonomy" id="67333"/>
    <lineage>
        <taxon>Bacteria</taxon>
        <taxon>Bacillati</taxon>
        <taxon>Actinomycetota</taxon>
        <taxon>Actinomycetes</taxon>
        <taxon>Kitasatosporales</taxon>
        <taxon>Streptomycetaceae</taxon>
        <taxon>Streptomyces</taxon>
    </lineage>
</organism>
<keyword evidence="1" id="KW-0812">Transmembrane</keyword>
<accession>A0ABV3C413</accession>
<evidence type="ECO:0000313" key="3">
    <source>
        <dbReference type="Proteomes" id="UP001551329"/>
    </source>
</evidence>
<comment type="caution">
    <text evidence="2">The sequence shown here is derived from an EMBL/GenBank/DDBJ whole genome shotgun (WGS) entry which is preliminary data.</text>
</comment>
<reference evidence="2 3" key="1">
    <citation type="submission" date="2024-06" db="EMBL/GenBank/DDBJ databases">
        <title>The Natural Products Discovery Center: Release of the First 8490 Sequenced Strains for Exploring Actinobacteria Biosynthetic Diversity.</title>
        <authorList>
            <person name="Kalkreuter E."/>
            <person name="Kautsar S.A."/>
            <person name="Yang D."/>
            <person name="Bader C.D."/>
            <person name="Teijaro C.N."/>
            <person name="Fluegel L."/>
            <person name="Davis C.M."/>
            <person name="Simpson J.R."/>
            <person name="Lauterbach L."/>
            <person name="Steele A.D."/>
            <person name="Gui C."/>
            <person name="Meng S."/>
            <person name="Li G."/>
            <person name="Viehrig K."/>
            <person name="Ye F."/>
            <person name="Su P."/>
            <person name="Kiefer A.F."/>
            <person name="Nichols A."/>
            <person name="Cepeda A.J."/>
            <person name="Yan W."/>
            <person name="Fan B."/>
            <person name="Jiang Y."/>
            <person name="Adhikari A."/>
            <person name="Zheng C.-J."/>
            <person name="Schuster L."/>
            <person name="Cowan T.M."/>
            <person name="Smanski M.J."/>
            <person name="Chevrette M.G."/>
            <person name="De Carvalho L.P.S."/>
            <person name="Shen B."/>
        </authorList>
    </citation>
    <scope>NUCLEOTIDE SEQUENCE [LARGE SCALE GENOMIC DNA]</scope>
    <source>
        <strain evidence="2 3">NPDC045974</strain>
    </source>
</reference>
<name>A0ABV3C413_9ACTN</name>
<feature type="transmembrane region" description="Helical" evidence="1">
    <location>
        <begin position="63"/>
        <end position="83"/>
    </location>
</feature>
<dbReference type="RefSeq" id="WP_358472530.1">
    <property type="nucleotide sequence ID" value="NZ_JBEZAE010000002.1"/>
</dbReference>
<gene>
    <name evidence="2" type="ORF">AB0A88_05120</name>
</gene>
<dbReference type="Proteomes" id="UP001551329">
    <property type="component" value="Unassembled WGS sequence"/>
</dbReference>
<keyword evidence="3" id="KW-1185">Reference proteome</keyword>
<keyword evidence="1" id="KW-0472">Membrane</keyword>